<evidence type="ECO:0008006" key="4">
    <source>
        <dbReference type="Google" id="ProtNLM"/>
    </source>
</evidence>
<organism evidence="2 3">
    <name type="scientific">Stieleria varia</name>
    <dbReference type="NCBI Taxonomy" id="2528005"/>
    <lineage>
        <taxon>Bacteria</taxon>
        <taxon>Pseudomonadati</taxon>
        <taxon>Planctomycetota</taxon>
        <taxon>Planctomycetia</taxon>
        <taxon>Pirellulales</taxon>
        <taxon>Pirellulaceae</taxon>
        <taxon>Stieleria</taxon>
    </lineage>
</organism>
<sequence precursor="true">MSLKKLTLASALFALTLCMGVASTATAGQLLDQTGCQCCPVCDHVCKLDAEEIEVEKTCFKVESKAICIPRVVFPWQKAKKQQCASCDSCSGRGCTACVHNGARVRKVCVLKTEKYKCPACKYTWSAEKKDTCGGCCGNASCDGDCGHACDSGYSVPVAPDSIMQEPTMEAPVAPVPAVEHHEYGLEPVSLEPTPVATP</sequence>
<feature type="chain" id="PRO_5023016399" description="4Fe-4S ferredoxin-type domain-containing protein" evidence="1">
    <location>
        <begin position="28"/>
        <end position="199"/>
    </location>
</feature>
<keyword evidence="3" id="KW-1185">Reference proteome</keyword>
<keyword evidence="1" id="KW-0732">Signal</keyword>
<dbReference type="Proteomes" id="UP000320176">
    <property type="component" value="Unassembled WGS sequence"/>
</dbReference>
<protein>
    <recommendedName>
        <fullName evidence="4">4Fe-4S ferredoxin-type domain-containing protein</fullName>
    </recommendedName>
</protein>
<dbReference type="RefSeq" id="WP_146523485.1">
    <property type="nucleotide sequence ID" value="NZ_CP151726.1"/>
</dbReference>
<evidence type="ECO:0000256" key="1">
    <source>
        <dbReference type="SAM" id="SignalP"/>
    </source>
</evidence>
<name>A0A5C5ZWU6_9BACT</name>
<evidence type="ECO:0000313" key="2">
    <source>
        <dbReference type="EMBL" id="TWT91498.1"/>
    </source>
</evidence>
<dbReference type="EMBL" id="SJPN01000016">
    <property type="protein sequence ID" value="TWT91498.1"/>
    <property type="molecule type" value="Genomic_DNA"/>
</dbReference>
<dbReference type="AlphaFoldDB" id="A0A5C5ZWU6"/>
<dbReference type="OrthoDB" id="289236at2"/>
<gene>
    <name evidence="2" type="ORF">Pla52n_65890</name>
</gene>
<feature type="signal peptide" evidence="1">
    <location>
        <begin position="1"/>
        <end position="27"/>
    </location>
</feature>
<accession>A0A5C5ZWU6</accession>
<evidence type="ECO:0000313" key="3">
    <source>
        <dbReference type="Proteomes" id="UP000320176"/>
    </source>
</evidence>
<reference evidence="2 3" key="1">
    <citation type="submission" date="2019-02" db="EMBL/GenBank/DDBJ databases">
        <title>Deep-cultivation of Planctomycetes and their phenomic and genomic characterization uncovers novel biology.</title>
        <authorList>
            <person name="Wiegand S."/>
            <person name="Jogler M."/>
            <person name="Boedeker C."/>
            <person name="Pinto D."/>
            <person name="Vollmers J."/>
            <person name="Rivas-Marin E."/>
            <person name="Kohn T."/>
            <person name="Peeters S.H."/>
            <person name="Heuer A."/>
            <person name="Rast P."/>
            <person name="Oberbeckmann S."/>
            <person name="Bunk B."/>
            <person name="Jeske O."/>
            <person name="Meyerdierks A."/>
            <person name="Storesund J.E."/>
            <person name="Kallscheuer N."/>
            <person name="Luecker S."/>
            <person name="Lage O.M."/>
            <person name="Pohl T."/>
            <person name="Merkel B.J."/>
            <person name="Hornburger P."/>
            <person name="Mueller R.-W."/>
            <person name="Bruemmer F."/>
            <person name="Labrenz M."/>
            <person name="Spormann A.M."/>
            <person name="Op Den Camp H."/>
            <person name="Overmann J."/>
            <person name="Amann R."/>
            <person name="Jetten M.S.M."/>
            <person name="Mascher T."/>
            <person name="Medema M.H."/>
            <person name="Devos D.P."/>
            <person name="Kaster A.-K."/>
            <person name="Ovreas L."/>
            <person name="Rohde M."/>
            <person name="Galperin M.Y."/>
            <person name="Jogler C."/>
        </authorList>
    </citation>
    <scope>NUCLEOTIDE SEQUENCE [LARGE SCALE GENOMIC DNA]</scope>
    <source>
        <strain evidence="2 3">Pla52n</strain>
    </source>
</reference>
<proteinExistence type="predicted"/>
<comment type="caution">
    <text evidence="2">The sequence shown here is derived from an EMBL/GenBank/DDBJ whole genome shotgun (WGS) entry which is preliminary data.</text>
</comment>